<keyword evidence="2" id="KW-1133">Transmembrane helix</keyword>
<feature type="domain" description="EamA" evidence="3">
    <location>
        <begin position="2"/>
        <end position="111"/>
    </location>
</feature>
<dbReference type="Gene3D" id="1.10.3730.20">
    <property type="match status" value="1"/>
</dbReference>
<dbReference type="OrthoDB" id="3192564at2"/>
<dbReference type="Proteomes" id="UP000184245">
    <property type="component" value="Unassembled WGS sequence"/>
</dbReference>
<proteinExistence type="inferred from homology"/>
<evidence type="ECO:0000256" key="1">
    <source>
        <dbReference type="ARBA" id="ARBA00007362"/>
    </source>
</evidence>
<protein>
    <submittedName>
        <fullName evidence="4">Multidrug transporter EmrE</fullName>
    </submittedName>
</protein>
<feature type="transmembrane region" description="Helical" evidence="2">
    <location>
        <begin position="94"/>
        <end position="112"/>
    </location>
</feature>
<keyword evidence="2" id="KW-0812">Transmembrane</keyword>
<dbReference type="RefSeq" id="WP_072853639.1">
    <property type="nucleotide sequence ID" value="NZ_FQVI01000021.1"/>
</dbReference>
<reference evidence="4 5" key="1">
    <citation type="submission" date="2016-11" db="EMBL/GenBank/DDBJ databases">
        <authorList>
            <person name="Jaros S."/>
            <person name="Januszkiewicz K."/>
            <person name="Wedrychowicz H."/>
        </authorList>
    </citation>
    <scope>NUCLEOTIDE SEQUENCE [LARGE SCALE GENOMIC DNA]</scope>
    <source>
        <strain evidence="4 5">DSM 17459</strain>
    </source>
</reference>
<dbReference type="AlphaFoldDB" id="A0A1M5AMQ9"/>
<name>A0A1M5AMQ9_9CLOT</name>
<dbReference type="EMBL" id="FQVI01000021">
    <property type="protein sequence ID" value="SHF31424.1"/>
    <property type="molecule type" value="Genomic_DNA"/>
</dbReference>
<evidence type="ECO:0000313" key="5">
    <source>
        <dbReference type="Proteomes" id="UP000184245"/>
    </source>
</evidence>
<feature type="transmembrane region" description="Helical" evidence="2">
    <location>
        <begin position="7"/>
        <end position="28"/>
    </location>
</feature>
<comment type="similarity">
    <text evidence="1">Belongs to the EamA transporter family.</text>
</comment>
<sequence>MKKISPIQIIVLQLAVIIYTFETVAAKFASGYPFLSWGFILCYGIQMGVLGIYAVVWQQVIKRVELSVAYANRAFAIFWSMLWAVLFFKETVTLRNLLGVGIIFAGIMVVNTDDSE</sequence>
<keyword evidence="2" id="KW-0472">Membrane</keyword>
<gene>
    <name evidence="4" type="ORF">SAMN02745158_03256</name>
</gene>
<dbReference type="InterPro" id="IPR037185">
    <property type="entry name" value="EmrE-like"/>
</dbReference>
<keyword evidence="5" id="KW-1185">Reference proteome</keyword>
<dbReference type="STRING" id="1122155.SAMN02745158_03256"/>
<dbReference type="GO" id="GO:0016020">
    <property type="term" value="C:membrane"/>
    <property type="evidence" value="ECO:0007669"/>
    <property type="project" value="InterPro"/>
</dbReference>
<dbReference type="Pfam" id="PF00892">
    <property type="entry name" value="EamA"/>
    <property type="match status" value="1"/>
</dbReference>
<dbReference type="SUPFAM" id="SSF103481">
    <property type="entry name" value="Multidrug resistance efflux transporter EmrE"/>
    <property type="match status" value="1"/>
</dbReference>
<dbReference type="InterPro" id="IPR000620">
    <property type="entry name" value="EamA_dom"/>
</dbReference>
<evidence type="ECO:0000259" key="3">
    <source>
        <dbReference type="Pfam" id="PF00892"/>
    </source>
</evidence>
<feature type="transmembrane region" description="Helical" evidence="2">
    <location>
        <begin position="68"/>
        <end position="88"/>
    </location>
</feature>
<evidence type="ECO:0000313" key="4">
    <source>
        <dbReference type="EMBL" id="SHF31424.1"/>
    </source>
</evidence>
<organism evidence="4 5">
    <name type="scientific">Lactonifactor longoviformis DSM 17459</name>
    <dbReference type="NCBI Taxonomy" id="1122155"/>
    <lineage>
        <taxon>Bacteria</taxon>
        <taxon>Bacillati</taxon>
        <taxon>Bacillota</taxon>
        <taxon>Clostridia</taxon>
        <taxon>Eubacteriales</taxon>
        <taxon>Clostridiaceae</taxon>
        <taxon>Lactonifactor</taxon>
    </lineage>
</organism>
<accession>A0A1M5AMQ9</accession>
<feature type="transmembrane region" description="Helical" evidence="2">
    <location>
        <begin position="34"/>
        <end position="56"/>
    </location>
</feature>
<evidence type="ECO:0000256" key="2">
    <source>
        <dbReference type="SAM" id="Phobius"/>
    </source>
</evidence>